<proteinExistence type="predicted"/>
<name>A0A6M1T2D3_9BACT</name>
<reference evidence="1 2" key="1">
    <citation type="submission" date="2020-02" db="EMBL/GenBank/DDBJ databases">
        <title>Aliifodinibius halophilus 2W32, complete genome.</title>
        <authorList>
            <person name="Li Y."/>
            <person name="Wu S."/>
        </authorList>
    </citation>
    <scope>NUCLEOTIDE SEQUENCE [LARGE SCALE GENOMIC DNA]</scope>
    <source>
        <strain evidence="1 2">2W32</strain>
    </source>
</reference>
<dbReference type="EMBL" id="JAALLS010000045">
    <property type="protein sequence ID" value="NGP90238.1"/>
    <property type="molecule type" value="Genomic_DNA"/>
</dbReference>
<evidence type="ECO:0000313" key="2">
    <source>
        <dbReference type="Proteomes" id="UP000479132"/>
    </source>
</evidence>
<dbReference type="Proteomes" id="UP000479132">
    <property type="component" value="Unassembled WGS sequence"/>
</dbReference>
<gene>
    <name evidence="1" type="ORF">G3569_17900</name>
</gene>
<protein>
    <submittedName>
        <fullName evidence="1">Uncharacterized protein</fullName>
    </submittedName>
</protein>
<accession>A0A6M1T2D3</accession>
<dbReference type="RefSeq" id="WP_205720279.1">
    <property type="nucleotide sequence ID" value="NZ_JAALLS010000045.1"/>
</dbReference>
<dbReference type="AlphaFoldDB" id="A0A6M1T2D3"/>
<keyword evidence="2" id="KW-1185">Reference proteome</keyword>
<organism evidence="1 2">
    <name type="scientific">Fodinibius halophilus</name>
    <dbReference type="NCBI Taxonomy" id="1736908"/>
    <lineage>
        <taxon>Bacteria</taxon>
        <taxon>Pseudomonadati</taxon>
        <taxon>Balneolota</taxon>
        <taxon>Balneolia</taxon>
        <taxon>Balneolales</taxon>
        <taxon>Balneolaceae</taxon>
        <taxon>Fodinibius</taxon>
    </lineage>
</organism>
<sequence length="69" mass="8024">MQTTQRTPIPRTSLRGVHDEEYQIRILANNNEKEAMLRYYLILPTKFGVVIGERTRITVFVNGSFAKKI</sequence>
<evidence type="ECO:0000313" key="1">
    <source>
        <dbReference type="EMBL" id="NGP90238.1"/>
    </source>
</evidence>
<comment type="caution">
    <text evidence="1">The sequence shown here is derived from an EMBL/GenBank/DDBJ whole genome shotgun (WGS) entry which is preliminary data.</text>
</comment>